<dbReference type="AlphaFoldDB" id="A0A8H6J094"/>
<reference evidence="1 2" key="1">
    <citation type="journal article" date="2020" name="Phytopathology">
        <title>Genome Sequence Resources of Colletotrichum truncatum, C. plurivorum, C. musicola, and C. sojae: Four Species Pathogenic to Soybean (Glycine max).</title>
        <authorList>
            <person name="Rogerio F."/>
            <person name="Boufleur T.R."/>
            <person name="Ciampi-Guillardi M."/>
            <person name="Sukno S.A."/>
            <person name="Thon M.R."/>
            <person name="Massola Junior N.S."/>
            <person name="Baroncelli R."/>
        </authorList>
    </citation>
    <scope>NUCLEOTIDE SEQUENCE [LARGE SCALE GENOMIC DNA]</scope>
    <source>
        <strain evidence="1 2">LFN0009</strain>
    </source>
</reference>
<dbReference type="SUPFAM" id="SSF48403">
    <property type="entry name" value="Ankyrin repeat"/>
    <property type="match status" value="1"/>
</dbReference>
<comment type="caution">
    <text evidence="1">The sequence shown here is derived from an EMBL/GenBank/DDBJ whole genome shotgun (WGS) entry which is preliminary data.</text>
</comment>
<proteinExistence type="predicted"/>
<sequence length="785" mass="87374">MASMDYVDLLLAITPWRWQGVFILDGLDEVPPEEVENLLLDLQRLFNKRNILLCCSARSNSLSKLTVEAMIPITSNISMEAADRSTDFEAYVSTEIERWKTIRPFSAEIKQLIIKQLLVGCQGMFLWLALQMQAICSKHTRELRSDSSILSSGDSLASHYGGSLLEIDEEDLCVRLIHHSVFLHLTKPPALPAAAPFHFELSDAEIDLAATCVTYLSYSVFENQLQKSQTIALAHVPKMVQDSVVNSNIVTRKALAILSRSGSKANSANINVERLLNEVRSYESKALDEVYLLLPYATKHWLDLTKSLPKPLPPTIHALWTRLVDGITGSILQTLPWTPRSPASATTWAICNQHKSLLEHQLCNPSETNMREVADNIISVLRGWATMPQRPEEGISWPAPFDPPLHLSGEGLGNMAPTYLRSAYARDDLRARDVEIIVSIGCLPWESGSGYDYFNDPISATADLDSAARILIRDLLPARPPVHESRVVLFYENCVVFLAHYLQDVNTLIAGGLTLLEKSIICGAGNVARALLEQFNADPNGPRRRGIPSPLQLCFIHHNYDLASLLIDLGADVMDDPDNRLPPFLEIIEEQYMSFFHRADPNEARFNATLPLYVASGEDVPKLLKAGANANPRNVYEITPLMVASFCADRIAVEALIGAGALVQSRISMVVHGRLPEEARAILSRFFFGHDGSVPSDQGRRRLDGPALLAERGDTAPMLAIRRLEFIQREDGLLSKDDSWEILTRLSMAAGEDLRKELREYVQRYEGTSFGLDLVKALGEKVPKR</sequence>
<accession>A0A8H6J094</accession>
<dbReference type="Gene3D" id="1.25.40.20">
    <property type="entry name" value="Ankyrin repeat-containing domain"/>
    <property type="match status" value="1"/>
</dbReference>
<protein>
    <submittedName>
        <fullName evidence="1">NACHT domain-containing protein</fullName>
    </submittedName>
</protein>
<gene>
    <name evidence="1" type="ORF">CSOJ01_10474</name>
</gene>
<name>A0A8H6J094_9PEZI</name>
<organism evidence="1 2">
    <name type="scientific">Colletotrichum sojae</name>
    <dbReference type="NCBI Taxonomy" id="2175907"/>
    <lineage>
        <taxon>Eukaryota</taxon>
        <taxon>Fungi</taxon>
        <taxon>Dikarya</taxon>
        <taxon>Ascomycota</taxon>
        <taxon>Pezizomycotina</taxon>
        <taxon>Sordariomycetes</taxon>
        <taxon>Hypocreomycetidae</taxon>
        <taxon>Glomerellales</taxon>
        <taxon>Glomerellaceae</taxon>
        <taxon>Colletotrichum</taxon>
        <taxon>Colletotrichum orchidearum species complex</taxon>
    </lineage>
</organism>
<dbReference type="PANTHER" id="PTHR10039:SF10">
    <property type="entry name" value="NACHT DOMAIN-CONTAINING PROTEIN"/>
    <property type="match status" value="1"/>
</dbReference>
<dbReference type="Proteomes" id="UP000652219">
    <property type="component" value="Unassembled WGS sequence"/>
</dbReference>
<dbReference type="PANTHER" id="PTHR10039">
    <property type="entry name" value="AMELOGENIN"/>
    <property type="match status" value="1"/>
</dbReference>
<evidence type="ECO:0000313" key="1">
    <source>
        <dbReference type="EMBL" id="KAF6804022.1"/>
    </source>
</evidence>
<evidence type="ECO:0000313" key="2">
    <source>
        <dbReference type="Proteomes" id="UP000652219"/>
    </source>
</evidence>
<dbReference type="InterPro" id="IPR036770">
    <property type="entry name" value="Ankyrin_rpt-contain_sf"/>
</dbReference>
<keyword evidence="2" id="KW-1185">Reference proteome</keyword>
<dbReference type="EMBL" id="WIGN01000220">
    <property type="protein sequence ID" value="KAF6804022.1"/>
    <property type="molecule type" value="Genomic_DNA"/>
</dbReference>